<name>A0A8I1W724_PLESH</name>
<evidence type="ECO:0000313" key="1">
    <source>
        <dbReference type="EMBL" id="MBO1108588.1"/>
    </source>
</evidence>
<sequence length="368" mass="40400">MQTWRSGLTAAMVLWSGMMVPTYAQDSARMFPIWGEEAKAAGYEIPEPFGLNISHMQVKQGIQVDSISFSGLQSGLNLGSLPVGGGLGSVMSPQGQLGLTLNPVVRETRQRSDTTTLRADMWVFPFLNLYGLVGKTSGRTDSMLDMNVGIQGQPTLQIHNPQIAADIFTPIVCGSFADCSTERKKNGINKALKFLLKNKPNIPLPIATDFKLTDIHFPLEFHGDTFGLGFVLAGGYGNWFALTDVSYTQTKMDILDGKIDALVASPRVGYQFSVLDRPLRVWAGGMYQSIDQSFSGNIADLALPANLKQMLLLVDPSKSGKFHVEQHLESPWNTLLGAQYQITPNLLLLTEWGLGKRTSAFFTLDMRF</sequence>
<accession>A0A8I1W724</accession>
<dbReference type="Proteomes" id="UP000664658">
    <property type="component" value="Unassembled WGS sequence"/>
</dbReference>
<protein>
    <submittedName>
        <fullName evidence="1">Uncharacterized protein</fullName>
    </submittedName>
</protein>
<dbReference type="AlphaFoldDB" id="A0A8I1W724"/>
<reference evidence="1" key="1">
    <citation type="submission" date="2021-03" db="EMBL/GenBank/DDBJ databases">
        <title>Plesiomonas shigelloides zfcc0051, isolated from zebrafish feces.</title>
        <authorList>
            <person name="Vanderhoek Z."/>
            <person name="Gaulke C."/>
        </authorList>
    </citation>
    <scope>NUCLEOTIDE SEQUENCE</scope>
    <source>
        <strain evidence="1">Zfcc0051</strain>
    </source>
</reference>
<dbReference type="RefSeq" id="WP_207542144.1">
    <property type="nucleotide sequence ID" value="NZ_JAFNAA010000009.1"/>
</dbReference>
<organism evidence="1 2">
    <name type="scientific">Plesiomonas shigelloides</name>
    <name type="common">Aeromonas shigelloides</name>
    <dbReference type="NCBI Taxonomy" id="703"/>
    <lineage>
        <taxon>Bacteria</taxon>
        <taxon>Pseudomonadati</taxon>
        <taxon>Pseudomonadota</taxon>
        <taxon>Gammaproteobacteria</taxon>
        <taxon>Enterobacterales</taxon>
        <taxon>Enterobacteriaceae</taxon>
        <taxon>Plesiomonas</taxon>
    </lineage>
</organism>
<gene>
    <name evidence="1" type="ORF">J2R62_10165</name>
</gene>
<comment type="caution">
    <text evidence="1">The sequence shown here is derived from an EMBL/GenBank/DDBJ whole genome shotgun (WGS) entry which is preliminary data.</text>
</comment>
<evidence type="ECO:0000313" key="2">
    <source>
        <dbReference type="Proteomes" id="UP000664658"/>
    </source>
</evidence>
<proteinExistence type="predicted"/>
<dbReference type="EMBL" id="JAFNAA010000009">
    <property type="protein sequence ID" value="MBO1108588.1"/>
    <property type="molecule type" value="Genomic_DNA"/>
</dbReference>